<dbReference type="CDD" id="cd06259">
    <property type="entry name" value="YdcF-like"/>
    <property type="match status" value="1"/>
</dbReference>
<evidence type="ECO:0000259" key="2">
    <source>
        <dbReference type="Pfam" id="PF02698"/>
    </source>
</evidence>
<feature type="transmembrane region" description="Helical" evidence="1">
    <location>
        <begin position="12"/>
        <end position="30"/>
    </location>
</feature>
<proteinExistence type="predicted"/>
<protein>
    <submittedName>
        <fullName evidence="3">Membrane protein</fullName>
    </submittedName>
</protein>
<gene>
    <name evidence="3" type="ORF">IX39_01075</name>
</gene>
<accession>A0A085Z4D8</accession>
<keyword evidence="4" id="KW-1185">Reference proteome</keyword>
<sequence length="214" mass="24292">MRKIIKNTIKIFLLLFVAGIIFIVWSNFTINNQTEDYVTSNVSKLPDEKTGLLLGTSKTLSNGAPNAYFFNRIEAAADLYKSGKIKNIIVSGDNSKEDYNEPEEMKNELIKAGVPADKIFEDFAGFRTLDSVLRAKEIFGQNSYIIISQRFHNERAVYLARKNNIEAWAYNAKDVNKYAGLKTNAREKLARAKVFWDFMFGVEPKFGGEKIVIP</sequence>
<dbReference type="InterPro" id="IPR003848">
    <property type="entry name" value="DUF218"/>
</dbReference>
<dbReference type="AlphaFoldDB" id="A0A085Z4D8"/>
<dbReference type="InterPro" id="IPR051599">
    <property type="entry name" value="Cell_Envelope_Assoc"/>
</dbReference>
<evidence type="ECO:0000313" key="4">
    <source>
        <dbReference type="Proteomes" id="UP000028713"/>
    </source>
</evidence>
<evidence type="ECO:0000256" key="1">
    <source>
        <dbReference type="SAM" id="Phobius"/>
    </source>
</evidence>
<feature type="domain" description="DUF218" evidence="2">
    <location>
        <begin position="64"/>
        <end position="172"/>
    </location>
</feature>
<evidence type="ECO:0000313" key="3">
    <source>
        <dbReference type="EMBL" id="KFE99301.1"/>
    </source>
</evidence>
<keyword evidence="1" id="KW-1133">Transmembrane helix</keyword>
<dbReference type="Pfam" id="PF02698">
    <property type="entry name" value="DUF218"/>
    <property type="match status" value="1"/>
</dbReference>
<dbReference type="eggNOG" id="COG2949">
    <property type="taxonomic scope" value="Bacteria"/>
</dbReference>
<dbReference type="GO" id="GO:0005886">
    <property type="term" value="C:plasma membrane"/>
    <property type="evidence" value="ECO:0007669"/>
    <property type="project" value="TreeGrafter"/>
</dbReference>
<name>A0A085Z4D8_9FLAO</name>
<dbReference type="STRING" id="236814.IX39_01075"/>
<dbReference type="Proteomes" id="UP000028713">
    <property type="component" value="Unassembled WGS sequence"/>
</dbReference>
<dbReference type="OrthoDB" id="9782395at2"/>
<keyword evidence="1" id="KW-0812">Transmembrane</keyword>
<organism evidence="3 4">
    <name type="scientific">Chryseobacterium formosense</name>
    <dbReference type="NCBI Taxonomy" id="236814"/>
    <lineage>
        <taxon>Bacteria</taxon>
        <taxon>Pseudomonadati</taxon>
        <taxon>Bacteroidota</taxon>
        <taxon>Flavobacteriia</taxon>
        <taxon>Flavobacteriales</taxon>
        <taxon>Weeksellaceae</taxon>
        <taxon>Chryseobacterium group</taxon>
        <taxon>Chryseobacterium</taxon>
    </lineage>
</organism>
<dbReference type="EMBL" id="JPRP01000001">
    <property type="protein sequence ID" value="KFE99301.1"/>
    <property type="molecule type" value="Genomic_DNA"/>
</dbReference>
<reference evidence="3 4" key="1">
    <citation type="submission" date="2014-07" db="EMBL/GenBank/DDBJ databases">
        <title>Genome of Chryseobacterium formosense LMG 24722.</title>
        <authorList>
            <person name="Pipes S.E."/>
            <person name="Stropko S.J."/>
            <person name="Newman J.D."/>
        </authorList>
    </citation>
    <scope>NUCLEOTIDE SEQUENCE [LARGE SCALE GENOMIC DNA]</scope>
    <source>
        <strain evidence="3 4">LMG 24722</strain>
    </source>
</reference>
<dbReference type="PANTHER" id="PTHR30336">
    <property type="entry name" value="INNER MEMBRANE PROTEIN, PROBABLE PERMEASE"/>
    <property type="match status" value="1"/>
</dbReference>
<keyword evidence="1" id="KW-0472">Membrane</keyword>
<comment type="caution">
    <text evidence="3">The sequence shown here is derived from an EMBL/GenBank/DDBJ whole genome shotgun (WGS) entry which is preliminary data.</text>
</comment>
<dbReference type="PANTHER" id="PTHR30336:SF6">
    <property type="entry name" value="INTEGRAL MEMBRANE PROTEIN"/>
    <property type="match status" value="1"/>
</dbReference>
<dbReference type="RefSeq" id="WP_034676875.1">
    <property type="nucleotide sequence ID" value="NZ_FPAP01000007.1"/>
</dbReference>